<feature type="domain" description="PASTA" evidence="3">
    <location>
        <begin position="110"/>
        <end position="179"/>
    </location>
</feature>
<keyword evidence="2" id="KW-1133">Transmembrane helix</keyword>
<dbReference type="InterPro" id="IPR005543">
    <property type="entry name" value="PASTA_dom"/>
</dbReference>
<dbReference type="SMART" id="SM00740">
    <property type="entry name" value="PASTA"/>
    <property type="match status" value="2"/>
</dbReference>
<dbReference type="SUPFAM" id="SSF54184">
    <property type="entry name" value="Penicillin-binding protein 2x (pbp-2x), c-terminal domain"/>
    <property type="match status" value="1"/>
</dbReference>
<evidence type="ECO:0000313" key="5">
    <source>
        <dbReference type="Proteomes" id="UP000505306"/>
    </source>
</evidence>
<dbReference type="RefSeq" id="WP_164679171.1">
    <property type="nucleotide sequence ID" value="NZ_CP049057.1"/>
</dbReference>
<evidence type="ECO:0000256" key="2">
    <source>
        <dbReference type="SAM" id="Phobius"/>
    </source>
</evidence>
<accession>A0A6G6GKR0</accession>
<dbReference type="CDD" id="cd06577">
    <property type="entry name" value="PASTA_pknB"/>
    <property type="match status" value="2"/>
</dbReference>
<gene>
    <name evidence="4" type="ORF">G5B37_06085</name>
</gene>
<sequence length="213" mass="24006">MSFFKYILSKAFVKQLLFAIVGLIVLSFLVLWWLRSTTNHGQQIEVPDLAKRTLGEVEDILDENDLRYVILDSANFNPDYPRFSVIEQLPRAGKFVKEDRKIYLTLNPSGYRKVKIPDVVGKTSRQAEPTLKAMGFKIGKVTTKPHMSDQVLEIRHAGSKITPGTELEITSTIDLIIGDESLSRINRNSNEENENEGSQTPVNSEELEGNGAR</sequence>
<feature type="transmembrane region" description="Helical" evidence="2">
    <location>
        <begin position="12"/>
        <end position="34"/>
    </location>
</feature>
<dbReference type="EMBL" id="CP049057">
    <property type="protein sequence ID" value="QIE59142.1"/>
    <property type="molecule type" value="Genomic_DNA"/>
</dbReference>
<protein>
    <submittedName>
        <fullName evidence="4">PASTA domain-containing protein</fullName>
    </submittedName>
</protein>
<dbReference type="Pfam" id="PF03793">
    <property type="entry name" value="PASTA"/>
    <property type="match status" value="2"/>
</dbReference>
<evidence type="ECO:0000259" key="3">
    <source>
        <dbReference type="PROSITE" id="PS51178"/>
    </source>
</evidence>
<dbReference type="PROSITE" id="PS51178">
    <property type="entry name" value="PASTA"/>
    <property type="match status" value="2"/>
</dbReference>
<dbReference type="AlphaFoldDB" id="A0A6G6GKR0"/>
<keyword evidence="2" id="KW-0812">Transmembrane</keyword>
<dbReference type="Gene3D" id="3.30.10.20">
    <property type="match status" value="2"/>
</dbReference>
<organism evidence="4 5">
    <name type="scientific">Rasiella rasia</name>
    <dbReference type="NCBI Taxonomy" id="2744027"/>
    <lineage>
        <taxon>Bacteria</taxon>
        <taxon>Pseudomonadati</taxon>
        <taxon>Bacteroidota</taxon>
        <taxon>Flavobacteriia</taxon>
        <taxon>Flavobacteriales</taxon>
        <taxon>Flavobacteriaceae</taxon>
        <taxon>Rasiella</taxon>
    </lineage>
</organism>
<keyword evidence="5" id="KW-1185">Reference proteome</keyword>
<name>A0A6G6GKR0_9FLAO</name>
<dbReference type="Proteomes" id="UP000505306">
    <property type="component" value="Chromosome"/>
</dbReference>
<proteinExistence type="predicted"/>
<evidence type="ECO:0000256" key="1">
    <source>
        <dbReference type="SAM" id="MobiDB-lite"/>
    </source>
</evidence>
<dbReference type="KEGG" id="mgel:G5B37_06085"/>
<keyword evidence="2" id="KW-0472">Membrane</keyword>
<evidence type="ECO:0000313" key="4">
    <source>
        <dbReference type="EMBL" id="QIE59142.1"/>
    </source>
</evidence>
<feature type="domain" description="PASTA" evidence="3">
    <location>
        <begin position="41"/>
        <end position="108"/>
    </location>
</feature>
<reference evidence="4 5" key="1">
    <citation type="submission" date="2020-02" db="EMBL/GenBank/DDBJ databases">
        <title>Complete genome sequence of Flavobacteriaceae bacterium.</title>
        <authorList>
            <person name="Kim S.-J."/>
            <person name="Kim Y.-S."/>
            <person name="Kim K.-H."/>
        </authorList>
    </citation>
    <scope>NUCLEOTIDE SEQUENCE [LARGE SCALE GENOMIC DNA]</scope>
    <source>
        <strain evidence="4 5">RR4-40</strain>
    </source>
</reference>
<feature type="region of interest" description="Disordered" evidence="1">
    <location>
        <begin position="186"/>
        <end position="213"/>
    </location>
</feature>